<feature type="domain" description="Sulphotransferase Stf0" evidence="1">
    <location>
        <begin position="4"/>
        <end position="217"/>
    </location>
</feature>
<dbReference type="Pfam" id="PF09037">
    <property type="entry name" value="Sulphotransf"/>
    <property type="match status" value="1"/>
</dbReference>
<gene>
    <name evidence="2" type="ORF">ATB98_07565</name>
</gene>
<reference evidence="2 3" key="1">
    <citation type="submission" date="2015-11" db="EMBL/GenBank/DDBJ databases">
        <title>Ensifer anhuiense sp. nov., an effective nitrogen fixation bacterium with Glycine soja.</title>
        <authorList>
            <person name="Yan H."/>
            <person name="Chen W."/>
        </authorList>
    </citation>
    <scope>NUCLEOTIDE SEQUENCE [LARGE SCALE GENOMIC DNA]</scope>
    <source>
        <strain evidence="2 3">LMG 7837</strain>
    </source>
</reference>
<evidence type="ECO:0000259" key="1">
    <source>
        <dbReference type="Pfam" id="PF09037"/>
    </source>
</evidence>
<sequence>MRGYLLLTEARSGSNWLGSLINHAGNMGQSSEWLSPKIHCLDMSALSWEAFFAEIIKKSSTPNGNFGSKIFPNHLFLTREIYGKDFIRHCLSVHDVALVFLRRSDTLRQAISYARARQTRSFAAHIGGKAEPVYDFEQIARCFFYIRDSYVFWQSYLELTGLPFAQFVYEDLVADPSPFVGHIAEHLQVAPPAELRTSMAVQRDELTEEWIARFRQDSRSADLLGAYDRREHIPGKIKNFYKLATRSLQPRYPFAF</sequence>
<dbReference type="AlphaFoldDB" id="A0A178Y4A0"/>
<name>A0A178Y4A0_SINSA</name>
<dbReference type="EMBL" id="LNQB01000083">
    <property type="protein sequence ID" value="OAP42246.1"/>
    <property type="molecule type" value="Genomic_DNA"/>
</dbReference>
<dbReference type="Proteomes" id="UP000078507">
    <property type="component" value="Unassembled WGS sequence"/>
</dbReference>
<evidence type="ECO:0000313" key="3">
    <source>
        <dbReference type="Proteomes" id="UP000078507"/>
    </source>
</evidence>
<dbReference type="InterPro" id="IPR027417">
    <property type="entry name" value="P-loop_NTPase"/>
</dbReference>
<protein>
    <submittedName>
        <fullName evidence="2">LpsS</fullName>
    </submittedName>
</protein>
<dbReference type="InterPro" id="IPR024628">
    <property type="entry name" value="Sulfotransferase_Stf0_dom"/>
</dbReference>
<dbReference type="SUPFAM" id="SSF52540">
    <property type="entry name" value="P-loop containing nucleoside triphosphate hydrolases"/>
    <property type="match status" value="1"/>
</dbReference>
<dbReference type="InterPro" id="IPR015124">
    <property type="entry name" value="Stf0"/>
</dbReference>
<dbReference type="PIRSF" id="PIRSF021497">
    <property type="entry name" value="Sulphotransferase_Stf0"/>
    <property type="match status" value="1"/>
</dbReference>
<evidence type="ECO:0000313" key="2">
    <source>
        <dbReference type="EMBL" id="OAP42246.1"/>
    </source>
</evidence>
<dbReference type="STRING" id="36856.ATB98_07565"/>
<dbReference type="RefSeq" id="WP_066877270.1">
    <property type="nucleotide sequence ID" value="NZ_LNQB01000083.1"/>
</dbReference>
<comment type="caution">
    <text evidence="2">The sequence shown here is derived from an EMBL/GenBank/DDBJ whole genome shotgun (WGS) entry which is preliminary data.</text>
</comment>
<keyword evidence="3" id="KW-1185">Reference proteome</keyword>
<accession>A0A178Y4A0</accession>
<dbReference type="GO" id="GO:0016740">
    <property type="term" value="F:transferase activity"/>
    <property type="evidence" value="ECO:0007669"/>
    <property type="project" value="InterPro"/>
</dbReference>
<proteinExistence type="predicted"/>
<dbReference type="Gene3D" id="3.40.50.300">
    <property type="entry name" value="P-loop containing nucleotide triphosphate hydrolases"/>
    <property type="match status" value="1"/>
</dbReference>
<dbReference type="OrthoDB" id="8276527at2"/>
<organism evidence="2 3">
    <name type="scientific">Sinorhizobium saheli</name>
    <dbReference type="NCBI Taxonomy" id="36856"/>
    <lineage>
        <taxon>Bacteria</taxon>
        <taxon>Pseudomonadati</taxon>
        <taxon>Pseudomonadota</taxon>
        <taxon>Alphaproteobacteria</taxon>
        <taxon>Hyphomicrobiales</taxon>
        <taxon>Rhizobiaceae</taxon>
        <taxon>Sinorhizobium/Ensifer group</taxon>
        <taxon>Sinorhizobium</taxon>
    </lineage>
</organism>